<accession>A0A448Z5V3</accession>
<reference evidence="1 2" key="1">
    <citation type="submission" date="2019-01" db="EMBL/GenBank/DDBJ databases">
        <authorList>
            <person name="Ferrante I. M."/>
        </authorList>
    </citation>
    <scope>NUCLEOTIDE SEQUENCE [LARGE SCALE GENOMIC DNA]</scope>
    <source>
        <strain evidence="1 2">B856</strain>
    </source>
</reference>
<gene>
    <name evidence="1" type="ORF">PSNMU_V1.4_AUG-EV-PASAV3_0042080</name>
</gene>
<proteinExistence type="predicted"/>
<sequence length="211" mass="23194">MASNVTTYQGTTMVLLLFQDHIRCHPGPIAEGWILSQDAKECDDIVLHLGHHVDPIRSSVGIAVSFLLPQQPEKACLPQHEFDVQATVSKVAVDSLAITQRKRDVLAGVLNKEPRSRSKWFVAVATVYSIRLRSWPAAGLVPVVVDQGRCPDMNVRIVADQSKQGVPARLADRLMKGAPGELKMRQVPIVLHKGLTHGGDGTVLDRQAREY</sequence>
<organism evidence="1 2">
    <name type="scientific">Pseudo-nitzschia multistriata</name>
    <dbReference type="NCBI Taxonomy" id="183589"/>
    <lineage>
        <taxon>Eukaryota</taxon>
        <taxon>Sar</taxon>
        <taxon>Stramenopiles</taxon>
        <taxon>Ochrophyta</taxon>
        <taxon>Bacillariophyta</taxon>
        <taxon>Bacillariophyceae</taxon>
        <taxon>Bacillariophycidae</taxon>
        <taxon>Bacillariales</taxon>
        <taxon>Bacillariaceae</taxon>
        <taxon>Pseudo-nitzschia</taxon>
    </lineage>
</organism>
<dbReference type="EMBL" id="CAACVS010000125">
    <property type="protein sequence ID" value="VEU37408.1"/>
    <property type="molecule type" value="Genomic_DNA"/>
</dbReference>
<dbReference type="Proteomes" id="UP000291116">
    <property type="component" value="Unassembled WGS sequence"/>
</dbReference>
<name>A0A448Z5V3_9STRA</name>
<keyword evidence="2" id="KW-1185">Reference proteome</keyword>
<dbReference type="AlphaFoldDB" id="A0A448Z5V3"/>
<protein>
    <submittedName>
        <fullName evidence="1">Uncharacterized protein</fullName>
    </submittedName>
</protein>
<evidence type="ECO:0000313" key="2">
    <source>
        <dbReference type="Proteomes" id="UP000291116"/>
    </source>
</evidence>
<evidence type="ECO:0000313" key="1">
    <source>
        <dbReference type="EMBL" id="VEU37408.1"/>
    </source>
</evidence>